<sequence length="329" mass="35721">MVGAVLLLSAPHIANAAPAAIRLKGSEILFEVALLWSRAYQVSVANNSGVSVEVQGGGSGNGIAALINGHVEVASTSRPMKSREISLTNRRLHRSPVGYIVGWDALSVIVHPDNPLTGISLAQLEEIFGKEGRQIHWSDLGVEAPGCEGGRVRPVTRKNTAGEFVFFRRSLFENKRHMRRDLRYFKTPEEVVSSVANDPCAIGYAGMAHATSRVKRLCLDPWRGEQFAARESETGAALQDTNARAATRKADADRCISPTADNLRRQTYPLVRPLYMYMLSDPEPAVSEFIAWARGPEGQSILERYGLIPIGHGGAPIPANGAERSANDD</sequence>
<protein>
    <submittedName>
        <fullName evidence="4">Putative phosphate-binding protein</fullName>
    </submittedName>
</protein>
<dbReference type="EMBL" id="LVJN01000015">
    <property type="protein sequence ID" value="OSM06912.1"/>
    <property type="molecule type" value="Genomic_DNA"/>
</dbReference>
<proteinExistence type="predicted"/>
<dbReference type="Pfam" id="PF12849">
    <property type="entry name" value="PBP_like_2"/>
    <property type="match status" value="1"/>
</dbReference>
<dbReference type="AlphaFoldDB" id="A0A1Y2K8A4"/>
<gene>
    <name evidence="4" type="ORF">MAIT1_00204</name>
</gene>
<feature type="domain" description="PBP" evidence="3">
    <location>
        <begin position="16"/>
        <end position="293"/>
    </location>
</feature>
<keyword evidence="5" id="KW-1185">Reference proteome</keyword>
<evidence type="ECO:0000313" key="4">
    <source>
        <dbReference type="EMBL" id="OSM06912.1"/>
    </source>
</evidence>
<dbReference type="STRING" id="1434232.MAIT1_00204"/>
<dbReference type="SUPFAM" id="SSF53850">
    <property type="entry name" value="Periplasmic binding protein-like II"/>
    <property type="match status" value="1"/>
</dbReference>
<accession>A0A1Y2K8A4</accession>
<reference evidence="4 5" key="1">
    <citation type="journal article" date="2016" name="BMC Genomics">
        <title>Combined genomic and structural analyses of a cultured magnetotactic bacterium reveals its niche adaptation to a dynamic environment.</title>
        <authorList>
            <person name="Araujo A.C."/>
            <person name="Morillo V."/>
            <person name="Cypriano J."/>
            <person name="Teixeira L.C."/>
            <person name="Leao P."/>
            <person name="Lyra S."/>
            <person name="Almeida L.G."/>
            <person name="Bazylinski D.A."/>
            <person name="Vasconcellos A.T."/>
            <person name="Abreu F."/>
            <person name="Lins U."/>
        </authorList>
    </citation>
    <scope>NUCLEOTIDE SEQUENCE [LARGE SCALE GENOMIC DNA]</scope>
    <source>
        <strain evidence="4 5">IT-1</strain>
    </source>
</reference>
<name>A0A1Y2K8A4_9PROT</name>
<dbReference type="PANTHER" id="PTHR30570">
    <property type="entry name" value="PERIPLASMIC PHOSPHATE BINDING COMPONENT OF PHOSPHATE ABC TRANSPORTER"/>
    <property type="match status" value="1"/>
</dbReference>
<feature type="signal peptide" evidence="2">
    <location>
        <begin position="1"/>
        <end position="16"/>
    </location>
</feature>
<dbReference type="Proteomes" id="UP000194003">
    <property type="component" value="Unassembled WGS sequence"/>
</dbReference>
<evidence type="ECO:0000259" key="3">
    <source>
        <dbReference type="Pfam" id="PF12849"/>
    </source>
</evidence>
<dbReference type="InterPro" id="IPR050811">
    <property type="entry name" value="Phosphate_ABC_transporter"/>
</dbReference>
<dbReference type="InterPro" id="IPR024370">
    <property type="entry name" value="PBP_domain"/>
</dbReference>
<organism evidence="4 5">
    <name type="scientific">Magnetofaba australis IT-1</name>
    <dbReference type="NCBI Taxonomy" id="1434232"/>
    <lineage>
        <taxon>Bacteria</taxon>
        <taxon>Pseudomonadati</taxon>
        <taxon>Pseudomonadota</taxon>
        <taxon>Magnetococcia</taxon>
        <taxon>Magnetococcales</taxon>
        <taxon>Magnetococcaceae</taxon>
        <taxon>Magnetofaba</taxon>
    </lineage>
</organism>
<evidence type="ECO:0000313" key="5">
    <source>
        <dbReference type="Proteomes" id="UP000194003"/>
    </source>
</evidence>
<dbReference type="PANTHER" id="PTHR30570:SF1">
    <property type="entry name" value="PHOSPHATE-BINDING PROTEIN PSTS"/>
    <property type="match status" value="1"/>
</dbReference>
<feature type="chain" id="PRO_5012305273" evidence="2">
    <location>
        <begin position="17"/>
        <end position="329"/>
    </location>
</feature>
<evidence type="ECO:0000256" key="1">
    <source>
        <dbReference type="ARBA" id="ARBA00022729"/>
    </source>
</evidence>
<keyword evidence="1 2" id="KW-0732">Signal</keyword>
<dbReference type="Gene3D" id="3.40.190.10">
    <property type="entry name" value="Periplasmic binding protein-like II"/>
    <property type="match status" value="2"/>
</dbReference>
<comment type="caution">
    <text evidence="4">The sequence shown here is derived from an EMBL/GenBank/DDBJ whole genome shotgun (WGS) entry which is preliminary data.</text>
</comment>
<evidence type="ECO:0000256" key="2">
    <source>
        <dbReference type="SAM" id="SignalP"/>
    </source>
</evidence>
<dbReference type="CDD" id="cd13653">
    <property type="entry name" value="PBP2_phosphate_like_1"/>
    <property type="match status" value="1"/>
</dbReference>